<evidence type="ECO:0000313" key="3">
    <source>
        <dbReference type="Proteomes" id="UP000243797"/>
    </source>
</evidence>
<name>A0A2K1QY96_9PEZI</name>
<feature type="compositionally biased region" description="Polar residues" evidence="1">
    <location>
        <begin position="39"/>
        <end position="54"/>
    </location>
</feature>
<protein>
    <submittedName>
        <fullName evidence="2">CDC25-like phosphatase YCH1</fullName>
    </submittedName>
</protein>
<comment type="caution">
    <text evidence="2">The sequence shown here is derived from an EMBL/GenBank/DDBJ whole genome shotgun (WGS) entry which is preliminary data.</text>
</comment>
<reference evidence="2 3" key="1">
    <citation type="submission" date="2017-06" db="EMBL/GenBank/DDBJ databases">
        <title>Draft genome sequence of a variant of Elsinoe murrayae.</title>
        <authorList>
            <person name="Cheng Q."/>
        </authorList>
    </citation>
    <scope>NUCLEOTIDE SEQUENCE [LARGE SCALE GENOMIC DNA]</scope>
    <source>
        <strain evidence="2 3">CQ-2017a</strain>
    </source>
</reference>
<proteinExistence type="predicted"/>
<dbReference type="Proteomes" id="UP000243797">
    <property type="component" value="Unassembled WGS sequence"/>
</dbReference>
<sequence length="206" mass="23424">MSLRGAPQREQYGQDWIQEWPQPQPDRDSVYLADYPSPAASSSNHLASPLSELSATGPKLHAQRPSRASAMVGSDRHNKRYSPTPTDEEQARRNRSNRLRQTVNRRKEQADWQQAENLLVRMGYSNWRFQDLTPSTSRQYTKRAIWNGLVESTELLARLLPFVDIGPEARAALGDLTGTTLSQQEALRNLLLHGLTLNHRRLSPET</sequence>
<dbReference type="AlphaFoldDB" id="A0A2K1QY96"/>
<evidence type="ECO:0000256" key="1">
    <source>
        <dbReference type="SAM" id="MobiDB-lite"/>
    </source>
</evidence>
<feature type="region of interest" description="Disordered" evidence="1">
    <location>
        <begin position="1"/>
        <end position="110"/>
    </location>
</feature>
<dbReference type="EMBL" id="NKHZ01000026">
    <property type="protein sequence ID" value="PNS20031.1"/>
    <property type="molecule type" value="Genomic_DNA"/>
</dbReference>
<evidence type="ECO:0000313" key="2">
    <source>
        <dbReference type="EMBL" id="PNS20031.1"/>
    </source>
</evidence>
<organism evidence="2 3">
    <name type="scientific">Sphaceloma murrayae</name>
    <dbReference type="NCBI Taxonomy" id="2082308"/>
    <lineage>
        <taxon>Eukaryota</taxon>
        <taxon>Fungi</taxon>
        <taxon>Dikarya</taxon>
        <taxon>Ascomycota</taxon>
        <taxon>Pezizomycotina</taxon>
        <taxon>Dothideomycetes</taxon>
        <taxon>Dothideomycetidae</taxon>
        <taxon>Myriangiales</taxon>
        <taxon>Elsinoaceae</taxon>
        <taxon>Sphaceloma</taxon>
    </lineage>
</organism>
<accession>A0A2K1QY96</accession>
<gene>
    <name evidence="2" type="ORF">CAC42_1478</name>
</gene>
<keyword evidence="3" id="KW-1185">Reference proteome</keyword>
<dbReference type="InParanoid" id="A0A2K1QY96"/>